<reference evidence="2" key="1">
    <citation type="journal article" date="2017" name="Med. Chem. Commun.">
        <title>Nonomuraea sp. ATCC 55076 harbours the largest actinomycete chromosome to date and the kistamicin biosynthetic gene cluster.</title>
        <authorList>
            <person name="Nazari B."/>
            <person name="Forneris C.C."/>
            <person name="Gibson M.I."/>
            <person name="Moon K."/>
            <person name="Schramma K.R."/>
            <person name="Seyedsayamdost M.R."/>
        </authorList>
    </citation>
    <scope>NUCLEOTIDE SEQUENCE [LARGE SCALE GENOMIC DNA]</scope>
    <source>
        <strain evidence="2">ATCC 55076</strain>
    </source>
</reference>
<dbReference type="Proteomes" id="UP000190797">
    <property type="component" value="Chromosome"/>
</dbReference>
<name>A0A1V0A721_9ACTN</name>
<dbReference type="EMBL" id="CP017717">
    <property type="protein sequence ID" value="AQZ66001.1"/>
    <property type="molecule type" value="Genomic_DNA"/>
</dbReference>
<dbReference type="AlphaFoldDB" id="A0A1V0A721"/>
<dbReference type="STRING" id="1909395.BKM31_35140"/>
<dbReference type="KEGG" id="noa:BKM31_35140"/>
<sequence length="104" mass="11200">MFGWTVTDCWQRARSLPCGVAWRARAPPCTGDDTAWADEQVQPVRPSSKPGFIVILAAEAGVAWKARRAAASRAAGARSLMGLLTAARPRGTRGRAAQRVRSPR</sequence>
<keyword evidence="2" id="KW-1185">Reference proteome</keyword>
<evidence type="ECO:0000313" key="2">
    <source>
        <dbReference type="Proteomes" id="UP000190797"/>
    </source>
</evidence>
<proteinExistence type="predicted"/>
<evidence type="ECO:0000313" key="1">
    <source>
        <dbReference type="EMBL" id="AQZ66001.1"/>
    </source>
</evidence>
<gene>
    <name evidence="1" type="ORF">BKM31_35140</name>
</gene>
<organism evidence="1 2">
    <name type="scientific">[Actinomadura] parvosata subsp. kistnae</name>
    <dbReference type="NCBI Taxonomy" id="1909395"/>
    <lineage>
        <taxon>Bacteria</taxon>
        <taxon>Bacillati</taxon>
        <taxon>Actinomycetota</taxon>
        <taxon>Actinomycetes</taxon>
        <taxon>Streptosporangiales</taxon>
        <taxon>Streptosporangiaceae</taxon>
        <taxon>Nonomuraea</taxon>
    </lineage>
</organism>
<protein>
    <submittedName>
        <fullName evidence="1">Uncharacterized protein</fullName>
    </submittedName>
</protein>
<accession>A0A1V0A721</accession>